<dbReference type="AlphaFoldDB" id="A0A1W6ZXH6"/>
<dbReference type="Pfam" id="PF13561">
    <property type="entry name" value="adh_short_C2"/>
    <property type="match status" value="1"/>
</dbReference>
<dbReference type="SMART" id="SM01007">
    <property type="entry name" value="Aldolase_II"/>
    <property type="match status" value="1"/>
</dbReference>
<protein>
    <submittedName>
        <fullName evidence="3">Short-chain dehydrogenase</fullName>
    </submittedName>
</protein>
<organism evidence="3 4">
    <name type="scientific">Pseudorhodoplanes sinuspersici</name>
    <dbReference type="NCBI Taxonomy" id="1235591"/>
    <lineage>
        <taxon>Bacteria</taxon>
        <taxon>Pseudomonadati</taxon>
        <taxon>Pseudomonadota</taxon>
        <taxon>Alphaproteobacteria</taxon>
        <taxon>Hyphomicrobiales</taxon>
        <taxon>Pseudorhodoplanes</taxon>
    </lineage>
</organism>
<dbReference type="InterPro" id="IPR002347">
    <property type="entry name" value="SDR_fam"/>
</dbReference>
<comment type="similarity">
    <text evidence="1">Belongs to the short-chain dehydrogenases/reductases (SDR) family.</text>
</comment>
<name>A0A1W6ZXH6_9HYPH</name>
<dbReference type="PRINTS" id="PR00081">
    <property type="entry name" value="GDHRDH"/>
</dbReference>
<dbReference type="Pfam" id="PF00596">
    <property type="entry name" value="Aldolase_II"/>
    <property type="match status" value="1"/>
</dbReference>
<dbReference type="EMBL" id="CP021112">
    <property type="protein sequence ID" value="ARQ02013.1"/>
    <property type="molecule type" value="Genomic_DNA"/>
</dbReference>
<evidence type="ECO:0000313" key="3">
    <source>
        <dbReference type="EMBL" id="ARQ02013.1"/>
    </source>
</evidence>
<sequence length="686" mass="73659">MKSAWVERDAQVTVAHYAKAGIAPDLALRVYTTRLLGRDPKLVLHGGGNTSVKMRLRDLNGDDTEVLCVKGSGWDMGNIEPAGLPAVRLENLRKLRMRDALSDEDMVKVQRANLIDPTSPNPSVETLLHTFLPHTFIDHTHSTAVLGIVDQPNSRDLCEEIYNGRMGFVRYVMPGFGLAKEAGEVFDKNPKVEGLILDKHGIFTFGDDARQAYERMIDMVTLAEERLRKNRKSVFVTAQLPQSAGALSEIAPILRGAVALPDAKIEGAWKRLVFDFRTSDAIRNFVDGADVQRYARVGVITPDHTIRTKNWPMIVPAPDGGKLADFKQAAKIAAGEFIDHYKAYFARNNDRAGGTKTMLDPAPRVILVPGLGLFGLGRSKKAAKVAADLAEAAVEGITDAEAIGRFSPIGEEDMFDMEYWSLEQAKLGGAKEPPLAGQIAVITGGAGAIGFATAKAFAAAGAEVALLDLDGDAAQDKAKAIDGAALGLPCDVTDDASVRAAFDMIAETFGGVDIVVSNAGGAWQGRIGEVNDETLRKSFELNFFSHQRVAQNAVRIMLAQGTGGCLLFNTSKQAINPGPNFGPYGLPKAATLFLARQYALDYGADGIRANAVNADRIRSGLLNEEMIASRAQARGLSEKDYMSGNLLQREVTADDVAQAFLHQALALKTTADVTTVDGGNIAAALR</sequence>
<dbReference type="PANTHER" id="PTHR43669:SF3">
    <property type="entry name" value="ALCOHOL DEHYDROGENASE, PUTATIVE (AFU_ORTHOLOGUE AFUA_3G03445)-RELATED"/>
    <property type="match status" value="1"/>
</dbReference>
<dbReference type="RefSeq" id="WP_086090406.1">
    <property type="nucleotide sequence ID" value="NZ_CP021112.1"/>
</dbReference>
<gene>
    <name evidence="3" type="ORF">CAK95_25110</name>
</gene>
<dbReference type="Gene3D" id="3.40.50.720">
    <property type="entry name" value="NAD(P)-binding Rossmann-like Domain"/>
    <property type="match status" value="1"/>
</dbReference>
<evidence type="ECO:0000256" key="2">
    <source>
        <dbReference type="ARBA" id="ARBA00023002"/>
    </source>
</evidence>
<dbReference type="Gene3D" id="3.40.225.10">
    <property type="entry name" value="Class II aldolase/adducin N-terminal domain"/>
    <property type="match status" value="1"/>
</dbReference>
<dbReference type="OrthoDB" id="9774430at2"/>
<keyword evidence="4" id="KW-1185">Reference proteome</keyword>
<dbReference type="STRING" id="1235591.CAK95_25110"/>
<evidence type="ECO:0000313" key="4">
    <source>
        <dbReference type="Proteomes" id="UP000194137"/>
    </source>
</evidence>
<dbReference type="InterPro" id="IPR036409">
    <property type="entry name" value="Aldolase_II/adducin_N_sf"/>
</dbReference>
<keyword evidence="2" id="KW-0560">Oxidoreductase</keyword>
<dbReference type="SUPFAM" id="SSF53639">
    <property type="entry name" value="AraD/HMP-PK domain-like"/>
    <property type="match status" value="1"/>
</dbReference>
<evidence type="ECO:0000256" key="1">
    <source>
        <dbReference type="ARBA" id="ARBA00006484"/>
    </source>
</evidence>
<proteinExistence type="inferred from homology"/>
<dbReference type="InterPro" id="IPR001303">
    <property type="entry name" value="Aldolase_II/adducin_N"/>
</dbReference>
<dbReference type="InterPro" id="IPR036291">
    <property type="entry name" value="NAD(P)-bd_dom_sf"/>
</dbReference>
<accession>A0A1W6ZXH6</accession>
<dbReference type="NCBIfam" id="NF006192">
    <property type="entry name" value="PRK08324.1-6"/>
    <property type="match status" value="1"/>
</dbReference>
<dbReference type="SUPFAM" id="SSF51735">
    <property type="entry name" value="NAD(P)-binding Rossmann-fold domains"/>
    <property type="match status" value="1"/>
</dbReference>
<dbReference type="Proteomes" id="UP000194137">
    <property type="component" value="Chromosome"/>
</dbReference>
<dbReference type="KEGG" id="psin:CAK95_25110"/>
<dbReference type="GO" id="GO:0016491">
    <property type="term" value="F:oxidoreductase activity"/>
    <property type="evidence" value="ECO:0007669"/>
    <property type="project" value="UniProtKB-KW"/>
</dbReference>
<reference evidence="3 4" key="1">
    <citation type="submission" date="2017-05" db="EMBL/GenBank/DDBJ databases">
        <title>Full genome sequence of Pseudorhodoplanes sinuspersici.</title>
        <authorList>
            <person name="Dastgheib S.M.M."/>
            <person name="Shavandi M."/>
            <person name="Tirandaz H."/>
        </authorList>
    </citation>
    <scope>NUCLEOTIDE SEQUENCE [LARGE SCALE GENOMIC DNA]</scope>
    <source>
        <strain evidence="3 4">RIPI110</strain>
    </source>
</reference>
<dbReference type="PANTHER" id="PTHR43669">
    <property type="entry name" value="5-KETO-D-GLUCONATE 5-REDUCTASE"/>
    <property type="match status" value="1"/>
</dbReference>